<organism evidence="2 3">
    <name type="scientific">Puccinia sorghi</name>
    <dbReference type="NCBI Taxonomy" id="27349"/>
    <lineage>
        <taxon>Eukaryota</taxon>
        <taxon>Fungi</taxon>
        <taxon>Dikarya</taxon>
        <taxon>Basidiomycota</taxon>
        <taxon>Pucciniomycotina</taxon>
        <taxon>Pucciniomycetes</taxon>
        <taxon>Pucciniales</taxon>
        <taxon>Pucciniaceae</taxon>
        <taxon>Puccinia</taxon>
    </lineage>
</organism>
<sequence length="188" mass="21154">MAICTHFLPFWGGVSCLFCIWVIQDRILLEENNTLPLVSESLGRIPNRHTTPLLWLKGTCLNLIGPLPPIVLLVILPQLGYNALCRLFHKGRKVLVNEVSPLTEFIRSTKGKIMYNKFLQAVTSVLQDLPPKDLVLLQKACNQGLSGLDKKMKEKMAQWAQLEHIQNLQNNLSYHVVYAQAGQNVAGK</sequence>
<keyword evidence="1" id="KW-0472">Membrane</keyword>
<dbReference type="OrthoDB" id="2016913at2759"/>
<dbReference type="Gene3D" id="1.25.10.10">
    <property type="entry name" value="Leucine-rich Repeat Variant"/>
    <property type="match status" value="1"/>
</dbReference>
<keyword evidence="3" id="KW-1185">Reference proteome</keyword>
<dbReference type="AlphaFoldDB" id="A0A0L6VDM1"/>
<gene>
    <name evidence="2" type="ORF">VP01_1879g3</name>
</gene>
<evidence type="ECO:0000256" key="1">
    <source>
        <dbReference type="SAM" id="Phobius"/>
    </source>
</evidence>
<proteinExistence type="predicted"/>
<evidence type="ECO:0000313" key="3">
    <source>
        <dbReference type="Proteomes" id="UP000037035"/>
    </source>
</evidence>
<dbReference type="STRING" id="27349.A0A0L6VDM1"/>
<keyword evidence="1" id="KW-0812">Transmembrane</keyword>
<dbReference type="EMBL" id="LAVV01006702">
    <property type="protein sequence ID" value="KNZ58677.1"/>
    <property type="molecule type" value="Genomic_DNA"/>
</dbReference>
<keyword evidence="1" id="KW-1133">Transmembrane helix</keyword>
<feature type="transmembrane region" description="Helical" evidence="1">
    <location>
        <begin position="63"/>
        <end position="84"/>
    </location>
</feature>
<accession>A0A0L6VDM1</accession>
<reference evidence="2 3" key="1">
    <citation type="submission" date="2015-08" db="EMBL/GenBank/DDBJ databases">
        <title>Next Generation Sequencing and Analysis of the Genome of Puccinia sorghi L Schw, the Causal Agent of Maize Common Rust.</title>
        <authorList>
            <person name="Rochi L."/>
            <person name="Burguener G."/>
            <person name="Darino M."/>
            <person name="Turjanski A."/>
            <person name="Kreff E."/>
            <person name="Dieguez M.J."/>
            <person name="Sacco F."/>
        </authorList>
    </citation>
    <scope>NUCLEOTIDE SEQUENCE [LARGE SCALE GENOMIC DNA]</scope>
    <source>
        <strain evidence="2 3">RO10H11247</strain>
    </source>
</reference>
<dbReference type="InterPro" id="IPR011989">
    <property type="entry name" value="ARM-like"/>
</dbReference>
<protein>
    <submittedName>
        <fullName evidence="2">Uncharacterized protein</fullName>
    </submittedName>
</protein>
<name>A0A0L6VDM1_9BASI</name>
<evidence type="ECO:0000313" key="2">
    <source>
        <dbReference type="EMBL" id="KNZ58677.1"/>
    </source>
</evidence>
<feature type="transmembrane region" description="Helical" evidence="1">
    <location>
        <begin position="7"/>
        <end position="24"/>
    </location>
</feature>
<comment type="caution">
    <text evidence="2">The sequence shown here is derived from an EMBL/GenBank/DDBJ whole genome shotgun (WGS) entry which is preliminary data.</text>
</comment>
<dbReference type="VEuPathDB" id="FungiDB:VP01_1879g3"/>
<dbReference type="Proteomes" id="UP000037035">
    <property type="component" value="Unassembled WGS sequence"/>
</dbReference>